<dbReference type="OrthoDB" id="745987at2"/>
<accession>A0A086AJ53</accession>
<dbReference type="EMBL" id="JPRM01000013">
    <property type="protein sequence ID" value="KFF16717.1"/>
    <property type="molecule type" value="Genomic_DNA"/>
</dbReference>
<evidence type="ECO:0000313" key="4">
    <source>
        <dbReference type="Proteomes" id="UP000198424"/>
    </source>
</evidence>
<gene>
    <name evidence="2" type="ORF">B0A62_08645</name>
    <name evidence="1" type="ORF">IW20_09530</name>
</gene>
<evidence type="ECO:0008006" key="5">
    <source>
        <dbReference type="Google" id="ProtNLM"/>
    </source>
</evidence>
<evidence type="ECO:0000313" key="1">
    <source>
        <dbReference type="EMBL" id="KFF16717.1"/>
    </source>
</evidence>
<comment type="caution">
    <text evidence="1">The sequence shown here is derived from an EMBL/GenBank/DDBJ whole genome shotgun (WGS) entry which is preliminary data.</text>
</comment>
<proteinExistence type="predicted"/>
<dbReference type="eggNOG" id="ENOG502Z7Y4">
    <property type="taxonomic scope" value="Bacteria"/>
</dbReference>
<evidence type="ECO:0000313" key="3">
    <source>
        <dbReference type="Proteomes" id="UP000028712"/>
    </source>
</evidence>
<sequence length="287" mass="34710">MKKIQVGFLVSYDYSYLKTALPQVYKESDSIFLAIDKERKTWKGESFIIEDEFFQWIKSVDVDSKIQIIEENFYCPELSSMECEVRERKILSEKMGIGNWLIQLDCDEYFLEFKKFIAFLRTKDHFLDNPKKNQIQISPYLVNLYKRVDTGMLYVEKTSKVIVATNYPSYKIGRRTRKRVIYYKGLVLHECISRSKEELEMKFSNWGHDFEINKKALIEKWESVNEHNYKTIFDFYYLEPERWKRLAFVKGSTFEEIKENLDLEKIMPSSFFIWKKNFGQWFKDFFV</sequence>
<organism evidence="1 3">
    <name type="scientific">Flavobacterium hydatis</name>
    <name type="common">Cytophaga aquatilis</name>
    <dbReference type="NCBI Taxonomy" id="991"/>
    <lineage>
        <taxon>Bacteria</taxon>
        <taxon>Pseudomonadati</taxon>
        <taxon>Bacteroidota</taxon>
        <taxon>Flavobacteriia</taxon>
        <taxon>Flavobacteriales</taxon>
        <taxon>Flavobacteriaceae</taxon>
        <taxon>Flavobacterium</taxon>
    </lineage>
</organism>
<reference evidence="1 3" key="1">
    <citation type="submission" date="2014-07" db="EMBL/GenBank/DDBJ databases">
        <title>Genome of Flavobacterium hydatis DSM 2063.</title>
        <authorList>
            <person name="Pipes S.E."/>
            <person name="Stropko S.J."/>
            <person name="Newman J.D."/>
        </authorList>
    </citation>
    <scope>NUCLEOTIDE SEQUENCE [LARGE SCALE GENOMIC DNA]</scope>
    <source>
        <strain evidence="1 3">DSM 2063</strain>
    </source>
</reference>
<dbReference type="Proteomes" id="UP000028712">
    <property type="component" value="Unassembled WGS sequence"/>
</dbReference>
<dbReference type="RefSeq" id="WP_035621223.1">
    <property type="nucleotide sequence ID" value="NZ_JBEWQG010000006.1"/>
</dbReference>
<protein>
    <recommendedName>
        <fullName evidence="5">Glycosyltransferase</fullName>
    </recommendedName>
</protein>
<name>A0A086AJ53_FLAHY</name>
<dbReference type="AlphaFoldDB" id="A0A086AJ53"/>
<dbReference type="EMBL" id="MUGY01000007">
    <property type="protein sequence ID" value="OXA95366.1"/>
    <property type="molecule type" value="Genomic_DNA"/>
</dbReference>
<evidence type="ECO:0000313" key="2">
    <source>
        <dbReference type="EMBL" id="OXA95366.1"/>
    </source>
</evidence>
<dbReference type="Proteomes" id="UP000198424">
    <property type="component" value="Unassembled WGS sequence"/>
</dbReference>
<reference evidence="2 4" key="2">
    <citation type="submission" date="2016-11" db="EMBL/GenBank/DDBJ databases">
        <title>Whole genomes of Flavobacteriaceae.</title>
        <authorList>
            <person name="Stine C."/>
            <person name="Li C."/>
            <person name="Tadesse D."/>
        </authorList>
    </citation>
    <scope>NUCLEOTIDE SEQUENCE [LARGE SCALE GENOMIC DNA]</scope>
    <source>
        <strain evidence="2 4">ATCC 29551</strain>
    </source>
</reference>
<keyword evidence="4" id="KW-1185">Reference proteome</keyword>